<keyword evidence="2" id="KW-1185">Reference proteome</keyword>
<accession>A0ABY6KVL0</accession>
<evidence type="ECO:0000313" key="2">
    <source>
        <dbReference type="Proteomes" id="UP001235939"/>
    </source>
</evidence>
<protein>
    <submittedName>
        <fullName evidence="1">Uncharacterized protein</fullName>
    </submittedName>
</protein>
<proteinExistence type="predicted"/>
<reference evidence="1 2" key="1">
    <citation type="submission" date="2022-01" db="EMBL/GenBank/DDBJ databases">
        <title>A chromosomal length assembly of Cordylochernes scorpioides.</title>
        <authorList>
            <person name="Zeh D."/>
            <person name="Zeh J."/>
        </authorList>
    </citation>
    <scope>NUCLEOTIDE SEQUENCE [LARGE SCALE GENOMIC DNA]</scope>
    <source>
        <strain evidence="1">IN4F17</strain>
        <tissue evidence="1">Whole Body</tissue>
    </source>
</reference>
<organism evidence="1 2">
    <name type="scientific">Cordylochernes scorpioides</name>
    <dbReference type="NCBI Taxonomy" id="51811"/>
    <lineage>
        <taxon>Eukaryota</taxon>
        <taxon>Metazoa</taxon>
        <taxon>Ecdysozoa</taxon>
        <taxon>Arthropoda</taxon>
        <taxon>Chelicerata</taxon>
        <taxon>Arachnida</taxon>
        <taxon>Pseudoscorpiones</taxon>
        <taxon>Cheliferoidea</taxon>
        <taxon>Chernetidae</taxon>
        <taxon>Cordylochernes</taxon>
    </lineage>
</organism>
<dbReference type="Proteomes" id="UP001235939">
    <property type="component" value="Chromosome 10"/>
</dbReference>
<name>A0ABY6KVL0_9ARAC</name>
<evidence type="ECO:0000313" key="1">
    <source>
        <dbReference type="EMBL" id="UYV72903.1"/>
    </source>
</evidence>
<gene>
    <name evidence="1" type="ORF">LAZ67_10001126</name>
</gene>
<sequence length="216" mass="24404">MRLNQSVRNGHEQAYRIKDRKVQQFQPKICFVCNKKRNQANDCWFRDKQKQGYQNNGLLVIEITNTMKKMIQGHIVRALDLKFERLPECEACIMGKLVQKPCNITENYTVKPLQLIQMDLCGPMPCQSLGGSKAQTSGETAESYIQEVLLLCRQSNPGMSEGKKVSHLIKGVAKEIYQALIGKDISTVDHLLRSAADSRHSRGCVLHRPGSTDCPM</sequence>
<dbReference type="EMBL" id="CP092872">
    <property type="protein sequence ID" value="UYV72903.1"/>
    <property type="molecule type" value="Genomic_DNA"/>
</dbReference>